<keyword evidence="3" id="KW-1185">Reference proteome</keyword>
<reference evidence="2" key="1">
    <citation type="submission" date="2023-06" db="EMBL/GenBank/DDBJ databases">
        <title>Genomic analysis of the entomopathogenic nematode Steinernema hermaphroditum.</title>
        <authorList>
            <person name="Schwarz E.M."/>
            <person name="Heppert J.K."/>
            <person name="Baniya A."/>
            <person name="Schwartz H.T."/>
            <person name="Tan C.-H."/>
            <person name="Antoshechkin I."/>
            <person name="Sternberg P.W."/>
            <person name="Goodrich-Blair H."/>
            <person name="Dillman A.R."/>
        </authorList>
    </citation>
    <scope>NUCLEOTIDE SEQUENCE</scope>
    <source>
        <strain evidence="2">PS9179</strain>
        <tissue evidence="2">Whole animal</tissue>
    </source>
</reference>
<proteinExistence type="predicted"/>
<protein>
    <recommendedName>
        <fullName evidence="4">Ground-like domain-containing protein</fullName>
    </recommendedName>
</protein>
<sequence length="143" mass="15649">MTGYLHTFFAFVFLVTFAESCFFRAPAPPAPSCNCCPPPPPPPPSCGCGCGGRKKRSVEQNEDQLCPDLVLRELIKKSLKATPKESRITLENTLQNSGLRNVYVTCEGTETFEITVGFKAPKGRYCIHGDDKVTCKAEMPSGK</sequence>
<accession>A0AA39HAK3</accession>
<evidence type="ECO:0000313" key="3">
    <source>
        <dbReference type="Proteomes" id="UP001175271"/>
    </source>
</evidence>
<comment type="caution">
    <text evidence="2">The sequence shown here is derived from an EMBL/GenBank/DDBJ whole genome shotgun (WGS) entry which is preliminary data.</text>
</comment>
<name>A0AA39HAK3_9BILA</name>
<evidence type="ECO:0008006" key="4">
    <source>
        <dbReference type="Google" id="ProtNLM"/>
    </source>
</evidence>
<gene>
    <name evidence="2" type="ORF">QR680_015694</name>
</gene>
<keyword evidence="1" id="KW-0732">Signal</keyword>
<feature type="chain" id="PRO_5041362443" description="Ground-like domain-containing protein" evidence="1">
    <location>
        <begin position="21"/>
        <end position="143"/>
    </location>
</feature>
<organism evidence="2 3">
    <name type="scientific">Steinernema hermaphroditum</name>
    <dbReference type="NCBI Taxonomy" id="289476"/>
    <lineage>
        <taxon>Eukaryota</taxon>
        <taxon>Metazoa</taxon>
        <taxon>Ecdysozoa</taxon>
        <taxon>Nematoda</taxon>
        <taxon>Chromadorea</taxon>
        <taxon>Rhabditida</taxon>
        <taxon>Tylenchina</taxon>
        <taxon>Panagrolaimomorpha</taxon>
        <taxon>Strongyloidoidea</taxon>
        <taxon>Steinernematidae</taxon>
        <taxon>Steinernema</taxon>
    </lineage>
</organism>
<dbReference type="Proteomes" id="UP001175271">
    <property type="component" value="Unassembled WGS sequence"/>
</dbReference>
<evidence type="ECO:0000256" key="1">
    <source>
        <dbReference type="SAM" id="SignalP"/>
    </source>
</evidence>
<dbReference type="AlphaFoldDB" id="A0AA39HAK3"/>
<evidence type="ECO:0000313" key="2">
    <source>
        <dbReference type="EMBL" id="KAK0401293.1"/>
    </source>
</evidence>
<feature type="signal peptide" evidence="1">
    <location>
        <begin position="1"/>
        <end position="20"/>
    </location>
</feature>
<dbReference type="EMBL" id="JAUCMV010000004">
    <property type="protein sequence ID" value="KAK0401293.1"/>
    <property type="molecule type" value="Genomic_DNA"/>
</dbReference>